<protein>
    <submittedName>
        <fullName evidence="1">YjbH domain-containing protein</fullName>
    </submittedName>
</protein>
<dbReference type="Pfam" id="PF06082">
    <property type="entry name" value="YjbH"/>
    <property type="match status" value="1"/>
</dbReference>
<gene>
    <name evidence="1" type="ORF">CVM52_13465</name>
</gene>
<dbReference type="RefSeq" id="WP_100163011.1">
    <property type="nucleotide sequence ID" value="NZ_PGTB01000054.1"/>
</dbReference>
<dbReference type="InterPro" id="IPR010344">
    <property type="entry name" value="YbjH"/>
</dbReference>
<keyword evidence="2" id="KW-1185">Reference proteome</keyword>
<dbReference type="Proteomes" id="UP000231553">
    <property type="component" value="Unassembled WGS sequence"/>
</dbReference>
<name>A0A2M8J053_9RHOB</name>
<sequence>MGSKLGFVTRDLKASRALRRGCILALFCLGGGAILAQERASLSFYGTPGLIDMPTADSMRDGDVSLSAGRSPGTWRTVFHFQVTPRISGVFRYGKLENYTSTGGTLYDRSFDFHFRLVDETLYRPAIAVGLRDFGGTGVYSGEYVVATKGVGERLRLTGGIGWGRLGSYNSFSNPLGVVADGFNNRNDDGNNTGELDTGAWFRGDAALFAGLQWNYSDHLVLKAEYSSDAYDVEVARTGFEHKLPINLGATYRFDNGIDLSAAYRYGSELALMFHYTFNPAEPRIPDGINGGGPAVMPRNLVAARSWDLEPEAGADDRLRVAVARTLAEDGLSVKALSISGTTATIHVRNDRYDAPPQAIGRTARAMSEVLPAQIETFVIVPINRGVPVSAVTIRRSDLEELAFDLDGSWKSYSRAAVMEGSSYRLRPENYVPEAYPEFEAGVGGYFVPSFFDPDSPVRAEVGIEAFAAFTPTPGLIFSGALRQPIAGNIDKATRRSNSVLPHVRSDAVEYAKESELELSYLTGEYFFRPGENLYGRVSVGYLERMYGGVSAELLWKPVEGPLALGGEINYVRQRDYDILFDFRDYEIATGHLSAYYDLGAGYLGQVDAGRYLAGDWGATFSLDREFANGFRIGGFFTLTDVSSQEFGEGAFDKGIRFSMPLSWLTGEPAQRGFGLTLRPVTRDGGARLNVRNRLYEVTRGYHDPELRERWGRFWR</sequence>
<evidence type="ECO:0000313" key="1">
    <source>
        <dbReference type="EMBL" id="PJE36149.1"/>
    </source>
</evidence>
<accession>A0A2M8J053</accession>
<dbReference type="EMBL" id="PGTB01000054">
    <property type="protein sequence ID" value="PJE36149.1"/>
    <property type="molecule type" value="Genomic_DNA"/>
</dbReference>
<reference evidence="1 2" key="1">
    <citation type="journal article" date="2018" name="Int. J. Syst. Evol. Microbiol.">
        <title>Pseudooceanicola lipolyticus sp. nov., a marine alphaproteobacterium, reclassification of Oceanicola flagellatus as Pseudooceanicola flagellatus comb. nov. and emended description of the genus Pseudooceanicola.</title>
        <authorList>
            <person name="Huang M.-M."/>
            <person name="Guo L.-L."/>
            <person name="Wu Y.-H."/>
            <person name="Lai Q.-L."/>
            <person name="Shao Z.-Z."/>
            <person name="Wang C.-S."/>
            <person name="Wu M."/>
            <person name="Xu X.-W."/>
        </authorList>
    </citation>
    <scope>NUCLEOTIDE SEQUENCE [LARGE SCALE GENOMIC DNA]</scope>
    <source>
        <strain evidence="1 2">157</strain>
    </source>
</reference>
<dbReference type="AlphaFoldDB" id="A0A2M8J053"/>
<comment type="caution">
    <text evidence="1">The sequence shown here is derived from an EMBL/GenBank/DDBJ whole genome shotgun (WGS) entry which is preliminary data.</text>
</comment>
<evidence type="ECO:0000313" key="2">
    <source>
        <dbReference type="Proteomes" id="UP000231553"/>
    </source>
</evidence>
<dbReference type="OrthoDB" id="19542at2"/>
<proteinExistence type="predicted"/>
<organism evidence="1 2">
    <name type="scientific">Pseudooceanicola lipolyticus</name>
    <dbReference type="NCBI Taxonomy" id="2029104"/>
    <lineage>
        <taxon>Bacteria</taxon>
        <taxon>Pseudomonadati</taxon>
        <taxon>Pseudomonadota</taxon>
        <taxon>Alphaproteobacteria</taxon>
        <taxon>Rhodobacterales</taxon>
        <taxon>Paracoccaceae</taxon>
        <taxon>Pseudooceanicola</taxon>
    </lineage>
</organism>